<dbReference type="Gene3D" id="3.60.15.10">
    <property type="entry name" value="Ribonuclease Z/Hydroxyacylglutathione hydrolase-like"/>
    <property type="match status" value="1"/>
</dbReference>
<accession>D4MXJ3</accession>
<name>D4MXJ3_ANAHA</name>
<proteinExistence type="predicted"/>
<dbReference type="AlphaFoldDB" id="D4MXJ3"/>
<protein>
    <submittedName>
        <fullName evidence="1">Uncharacterized protein</fullName>
    </submittedName>
</protein>
<evidence type="ECO:0000313" key="1">
    <source>
        <dbReference type="EMBL" id="CBL37338.1"/>
    </source>
</evidence>
<dbReference type="SUPFAM" id="SSF56281">
    <property type="entry name" value="Metallo-hydrolase/oxidoreductase"/>
    <property type="match status" value="1"/>
</dbReference>
<sequence length="118" mass="13648">MPELKCEILKMPHHGAFYDEKSGIGLKQILEILQPRDVIISSGDNKKYKHPDIQTIELLKEKNIKVYCTEFTSLCHCNANEFNRKCYGDIEIAVTDTAYEIRTEKENFSLLNHIACQE</sequence>
<dbReference type="RefSeq" id="WP_015530209.1">
    <property type="nucleotide sequence ID" value="NC_021016.1"/>
</dbReference>
<dbReference type="KEGG" id="bprl:CL2_02450"/>
<reference evidence="1 2" key="1">
    <citation type="submission" date="2010-03" db="EMBL/GenBank/DDBJ databases">
        <title>The genome sequence of Clostridiales sp. SSC/2.</title>
        <authorList>
            <consortium name="metaHIT consortium -- http://www.metahit.eu/"/>
            <person name="Pajon A."/>
            <person name="Turner K."/>
            <person name="Parkhill J."/>
            <person name="Duncan S."/>
            <person name="Flint H."/>
        </authorList>
    </citation>
    <scope>NUCLEOTIDE SEQUENCE [LARGE SCALE GENOMIC DNA]</scope>
    <source>
        <strain evidence="1 2">SSC/2</strain>
    </source>
</reference>
<dbReference type="InterPro" id="IPR036866">
    <property type="entry name" value="RibonucZ/Hydroxyglut_hydro"/>
</dbReference>
<gene>
    <name evidence="1" type="ORF">CL2_02450</name>
</gene>
<evidence type="ECO:0000313" key="2">
    <source>
        <dbReference type="Proteomes" id="UP000008960"/>
    </source>
</evidence>
<organism evidence="1 2">
    <name type="scientific">Anaerostipes hadrus</name>
    <dbReference type="NCBI Taxonomy" id="649756"/>
    <lineage>
        <taxon>Bacteria</taxon>
        <taxon>Bacillati</taxon>
        <taxon>Bacillota</taxon>
        <taxon>Clostridia</taxon>
        <taxon>Lachnospirales</taxon>
        <taxon>Lachnospiraceae</taxon>
        <taxon>Anaerostipes</taxon>
    </lineage>
</organism>
<reference evidence="1 2" key="2">
    <citation type="submission" date="2010-03" db="EMBL/GenBank/DDBJ databases">
        <authorList>
            <person name="Pajon A."/>
        </authorList>
    </citation>
    <scope>NUCLEOTIDE SEQUENCE [LARGE SCALE GENOMIC DNA]</scope>
    <source>
        <strain evidence="1 2">SSC/2</strain>
    </source>
</reference>
<dbReference type="Proteomes" id="UP000008960">
    <property type="component" value="Chromosome"/>
</dbReference>
<dbReference type="EMBL" id="FP929061">
    <property type="protein sequence ID" value="CBL37338.1"/>
    <property type="molecule type" value="Genomic_DNA"/>
</dbReference>